<organism evidence="12 13">
    <name type="scientific">Spirosoma liriopis</name>
    <dbReference type="NCBI Taxonomy" id="2937440"/>
    <lineage>
        <taxon>Bacteria</taxon>
        <taxon>Pseudomonadati</taxon>
        <taxon>Bacteroidota</taxon>
        <taxon>Cytophagia</taxon>
        <taxon>Cytophagales</taxon>
        <taxon>Cytophagaceae</taxon>
        <taxon>Spirosoma</taxon>
    </lineage>
</organism>
<feature type="modified residue" description="4-aspartylphosphate" evidence="6">
    <location>
        <position position="1129"/>
    </location>
</feature>
<comment type="caution">
    <text evidence="12">The sequence shown here is derived from an EMBL/GenBank/DDBJ whole genome shotgun (WGS) entry which is preliminary data.</text>
</comment>
<evidence type="ECO:0000259" key="9">
    <source>
        <dbReference type="PROSITE" id="PS01124"/>
    </source>
</evidence>
<dbReference type="Pfam" id="PF00072">
    <property type="entry name" value="Response_reg"/>
    <property type="match status" value="1"/>
</dbReference>
<evidence type="ECO:0000256" key="7">
    <source>
        <dbReference type="SAM" id="Coils"/>
    </source>
</evidence>
<dbReference type="Pfam" id="PF00512">
    <property type="entry name" value="HisKA"/>
    <property type="match status" value="1"/>
</dbReference>
<dbReference type="InterPro" id="IPR005467">
    <property type="entry name" value="His_kinase_dom"/>
</dbReference>
<dbReference type="Gene3D" id="1.10.287.130">
    <property type="match status" value="1"/>
</dbReference>
<dbReference type="Pfam" id="PF12833">
    <property type="entry name" value="HTH_18"/>
    <property type="match status" value="1"/>
</dbReference>
<evidence type="ECO:0000313" key="13">
    <source>
        <dbReference type="Proteomes" id="UP001202180"/>
    </source>
</evidence>
<dbReference type="SUPFAM" id="SSF55874">
    <property type="entry name" value="ATPase domain of HSP90 chaperone/DNA topoisomerase II/histidine kinase"/>
    <property type="match status" value="1"/>
</dbReference>
<dbReference type="SMART" id="SM00388">
    <property type="entry name" value="HisKA"/>
    <property type="match status" value="1"/>
</dbReference>
<feature type="domain" description="Response regulatory" evidence="11">
    <location>
        <begin position="1081"/>
        <end position="1196"/>
    </location>
</feature>
<evidence type="ECO:0000256" key="2">
    <source>
        <dbReference type="ARBA" id="ARBA00012438"/>
    </source>
</evidence>
<dbReference type="Pfam" id="PF02518">
    <property type="entry name" value="HATPase_c"/>
    <property type="match status" value="1"/>
</dbReference>
<dbReference type="GO" id="GO:0005524">
    <property type="term" value="F:ATP binding"/>
    <property type="evidence" value="ECO:0007669"/>
    <property type="project" value="UniProtKB-KW"/>
</dbReference>
<accession>A0ABT0HNK0</accession>
<dbReference type="PANTHER" id="PTHR43547:SF2">
    <property type="entry name" value="HYBRID SIGNAL TRANSDUCTION HISTIDINE KINASE C"/>
    <property type="match status" value="1"/>
</dbReference>
<dbReference type="InterPro" id="IPR004358">
    <property type="entry name" value="Sig_transdc_His_kin-like_C"/>
</dbReference>
<dbReference type="InterPro" id="IPR011110">
    <property type="entry name" value="Reg_prop"/>
</dbReference>
<dbReference type="PROSITE" id="PS01124">
    <property type="entry name" value="HTH_ARAC_FAMILY_2"/>
    <property type="match status" value="1"/>
</dbReference>
<dbReference type="PRINTS" id="PR00344">
    <property type="entry name" value="BCTRLSENSOR"/>
</dbReference>
<dbReference type="Pfam" id="PF07494">
    <property type="entry name" value="Reg_prop"/>
    <property type="match status" value="4"/>
</dbReference>
<reference evidence="12 13" key="1">
    <citation type="submission" date="2022-04" db="EMBL/GenBank/DDBJ databases">
        <title>Spirosoma sp. strain RP8 genome sequencing and assembly.</title>
        <authorList>
            <person name="Jung Y."/>
        </authorList>
    </citation>
    <scope>NUCLEOTIDE SEQUENCE [LARGE SCALE GENOMIC DNA]</scope>
    <source>
        <strain evidence="12 13">RP8</strain>
    </source>
</reference>
<keyword evidence="12" id="KW-0067">ATP-binding</keyword>
<evidence type="ECO:0000259" key="11">
    <source>
        <dbReference type="PROSITE" id="PS50110"/>
    </source>
</evidence>
<name>A0ABT0HNK0_9BACT</name>
<keyword evidence="5" id="KW-0804">Transcription</keyword>
<dbReference type="InterPro" id="IPR013783">
    <property type="entry name" value="Ig-like_fold"/>
</dbReference>
<evidence type="ECO:0000256" key="1">
    <source>
        <dbReference type="ARBA" id="ARBA00000085"/>
    </source>
</evidence>
<keyword evidence="13" id="KW-1185">Reference proteome</keyword>
<dbReference type="Gene3D" id="3.40.50.2300">
    <property type="match status" value="1"/>
</dbReference>
<dbReference type="PROSITE" id="PS50109">
    <property type="entry name" value="HIS_KIN"/>
    <property type="match status" value="1"/>
</dbReference>
<dbReference type="SMART" id="SM00448">
    <property type="entry name" value="REC"/>
    <property type="match status" value="1"/>
</dbReference>
<dbReference type="CDD" id="cd00082">
    <property type="entry name" value="HisKA"/>
    <property type="match status" value="1"/>
</dbReference>
<evidence type="ECO:0000259" key="10">
    <source>
        <dbReference type="PROSITE" id="PS50109"/>
    </source>
</evidence>
<dbReference type="Gene3D" id="2.130.10.10">
    <property type="entry name" value="YVTN repeat-like/Quinoprotein amine dehydrogenase"/>
    <property type="match status" value="2"/>
</dbReference>
<dbReference type="Gene3D" id="3.30.565.10">
    <property type="entry name" value="Histidine kinase-like ATPase, C-terminal domain"/>
    <property type="match status" value="1"/>
</dbReference>
<dbReference type="SUPFAM" id="SSF52172">
    <property type="entry name" value="CheY-like"/>
    <property type="match status" value="1"/>
</dbReference>
<keyword evidence="12" id="KW-0547">Nucleotide-binding</keyword>
<dbReference type="InterPro" id="IPR001789">
    <property type="entry name" value="Sig_transdc_resp-reg_receiver"/>
</dbReference>
<dbReference type="InterPro" id="IPR009057">
    <property type="entry name" value="Homeodomain-like_sf"/>
</dbReference>
<evidence type="ECO:0000256" key="8">
    <source>
        <dbReference type="SAM" id="Phobius"/>
    </source>
</evidence>
<dbReference type="PANTHER" id="PTHR43547">
    <property type="entry name" value="TWO-COMPONENT HISTIDINE KINASE"/>
    <property type="match status" value="1"/>
</dbReference>
<dbReference type="InterPro" id="IPR018060">
    <property type="entry name" value="HTH_AraC"/>
</dbReference>
<dbReference type="SMART" id="SM00342">
    <property type="entry name" value="HTH_ARAC"/>
    <property type="match status" value="1"/>
</dbReference>
<evidence type="ECO:0000256" key="3">
    <source>
        <dbReference type="ARBA" id="ARBA00022553"/>
    </source>
</evidence>
<dbReference type="InterPro" id="IPR036097">
    <property type="entry name" value="HisK_dim/P_sf"/>
</dbReference>
<dbReference type="InterPro" id="IPR003661">
    <property type="entry name" value="HisK_dim/P_dom"/>
</dbReference>
<gene>
    <name evidence="12" type="ORF">M0L20_17905</name>
</gene>
<dbReference type="RefSeq" id="WP_248478358.1">
    <property type="nucleotide sequence ID" value="NZ_JALPRF010000003.1"/>
</dbReference>
<keyword evidence="3 6" id="KW-0597">Phosphoprotein</keyword>
<dbReference type="SUPFAM" id="SSF46689">
    <property type="entry name" value="Homeodomain-like"/>
    <property type="match status" value="1"/>
</dbReference>
<evidence type="ECO:0000256" key="6">
    <source>
        <dbReference type="PROSITE-ProRule" id="PRU00169"/>
    </source>
</evidence>
<dbReference type="Gene3D" id="2.60.40.10">
    <property type="entry name" value="Immunoglobulins"/>
    <property type="match status" value="1"/>
</dbReference>
<evidence type="ECO:0000256" key="4">
    <source>
        <dbReference type="ARBA" id="ARBA00023015"/>
    </source>
</evidence>
<keyword evidence="4" id="KW-0805">Transcription regulation</keyword>
<keyword evidence="8" id="KW-0812">Transmembrane</keyword>
<dbReference type="SUPFAM" id="SSF47384">
    <property type="entry name" value="Homodimeric domain of signal transducing histidine kinase"/>
    <property type="match status" value="1"/>
</dbReference>
<evidence type="ECO:0000256" key="5">
    <source>
        <dbReference type="ARBA" id="ARBA00023163"/>
    </source>
</evidence>
<dbReference type="EMBL" id="JALPRF010000003">
    <property type="protein sequence ID" value="MCK8493746.1"/>
    <property type="molecule type" value="Genomic_DNA"/>
</dbReference>
<dbReference type="SUPFAM" id="SSF63829">
    <property type="entry name" value="Calcium-dependent phosphotriesterase"/>
    <property type="match status" value="3"/>
</dbReference>
<protein>
    <recommendedName>
        <fullName evidence="2">histidine kinase</fullName>
        <ecNumber evidence="2">2.7.13.3</ecNumber>
    </recommendedName>
</protein>
<dbReference type="SMART" id="SM00387">
    <property type="entry name" value="HATPase_c"/>
    <property type="match status" value="1"/>
</dbReference>
<dbReference type="Gene3D" id="1.10.10.60">
    <property type="entry name" value="Homeodomain-like"/>
    <property type="match status" value="1"/>
</dbReference>
<dbReference type="InterPro" id="IPR011123">
    <property type="entry name" value="Y_Y_Y"/>
</dbReference>
<keyword evidence="8" id="KW-1133">Transmembrane helix</keyword>
<dbReference type="Pfam" id="PF07495">
    <property type="entry name" value="Y_Y_Y"/>
    <property type="match status" value="1"/>
</dbReference>
<feature type="transmembrane region" description="Helical" evidence="8">
    <location>
        <begin position="756"/>
        <end position="774"/>
    </location>
</feature>
<dbReference type="CDD" id="cd16922">
    <property type="entry name" value="HATPase_EvgS-ArcB-TorS-like"/>
    <property type="match status" value="1"/>
</dbReference>
<dbReference type="InterPro" id="IPR003594">
    <property type="entry name" value="HATPase_dom"/>
</dbReference>
<sequence length="1328" mass="148405">MSPVVAQSTTVRFNHLSNKDGLSHNSVNCILQDRDGFMWFGTNEGLNKYDGYAFTVVQPDSAAQLTSLHSSRIAGLCEDRHGRLWAATEGGGLYEVDKKRGRMTQHPIRTQNAHRWNNQLSVYEDSQGFLWLSTYNGLVRYDPSAQRFRLYPTPQRDMPIKSVFEDPQHRLWVGTLKGLYQFDRATGRYTLLSYMTKTGNEPVFNSFHLDKNQTLWLGTAGDGIFQLDLRRPSLQLVPYNPGGNLNRYVCLNTVQADAQGLIWIGTTNGLQRIHPTLHQITTLRPQGDQPNGLSSANVQAVYIDRSGTIWVGTDNGIDEQASNRKAFTTYQVKPSLGTANLLDNKVNTLLIDPKNQLWLSNQFSVYRIDASRKHASVVPPQTLGSTAQHTNYYFSLLPDGATGMWLGTWDGLYHYSQATGRFTAYPSEVPGQLLSRAPDGKIWLGGEGGIASFDPGTRQYTYYKYDPANPTGLSDKFVYALLASRTGAIWVGINGKGISRLDPTTSRFTHFSAGTKPNQLNSNEILTFYEDRQGIIWSGTNQSGLNRFDPQTGHFSSITTENGLPSNRVVAITGDKAGFLWLSTNKGLCRYEPRTKTVRTYDSNAGLPSNEFLENAVFNEGNRVYFGSLNGLVSFNPDSIQANDKSFPVTITDFKVKNQSRPLLDTLIQLDHDENFLSFEFAALTYTLPQQSQYAYQLVGIDKTWIPSGTRHFANYTNLSPGDYTFRVKAASNDGLWSANNAVVHLRIQSPWWATYWAYGFYLLAFGGMIWAYLRFQTDRIRQRQEIALRRSEAEQLQAVNEIKNRFFANITHEFRTPLSLIISPVEKLIQESAVNPSTRQTLSLVNRNAQHLLRLINQLMDLAKLEAASMPVTLMHGELDDFVQQLVDSFGPAAEHKAIALTYTSELSSSRQQFDADKWEKIIVNLLSNAVKFTPSGGRITISLKPLDGVITDEKTTLQLVVSDTGSGIPAESLPHVFDRFYQVDSSHTRAYEGTGIGLALVKELIELMGGTIAVDSQVGVGTTFTILLPVELATTEEGIVSPRPSTPIHSVSDLLPDLIPGPSGVMPDTTPVDVSSAPLLLLVEDNHDLREFMAAELATAYRVMSAPNGQEGWQLVQAELPDVVISDVMMPLMDGYELTRNIKSHPETDHIAVLLLTAKSSHPSRLEGLQEGADDYLNKPFNLDELRLRLRNLISRQQKLSEQYRQQLAQPDAPTLPEDTKNPFLDQIYALLEEHLGLSDSTLTVDWLAENMAMSRKTLYRKLGSLTDLAPNELIRNYRLRKAVDLLRAGHSASETAYLVGFKTPSHFTTVFKEYYKKTPSDFLSN</sequence>
<comment type="catalytic activity">
    <reaction evidence="1">
        <text>ATP + protein L-histidine = ADP + protein N-phospho-L-histidine.</text>
        <dbReference type="EC" id="2.7.13.3"/>
    </reaction>
</comment>
<dbReference type="Proteomes" id="UP001202180">
    <property type="component" value="Unassembled WGS sequence"/>
</dbReference>
<dbReference type="EC" id="2.7.13.3" evidence="2"/>
<dbReference type="InterPro" id="IPR011006">
    <property type="entry name" value="CheY-like_superfamily"/>
</dbReference>
<dbReference type="InterPro" id="IPR015943">
    <property type="entry name" value="WD40/YVTN_repeat-like_dom_sf"/>
</dbReference>
<keyword evidence="7" id="KW-0175">Coiled coil</keyword>
<evidence type="ECO:0000313" key="12">
    <source>
        <dbReference type="EMBL" id="MCK8493746.1"/>
    </source>
</evidence>
<dbReference type="InterPro" id="IPR036890">
    <property type="entry name" value="HATPase_C_sf"/>
</dbReference>
<dbReference type="PROSITE" id="PS50110">
    <property type="entry name" value="RESPONSE_REGULATORY"/>
    <property type="match status" value="1"/>
</dbReference>
<keyword evidence="8" id="KW-0472">Membrane</keyword>
<feature type="domain" description="HTH araC/xylS-type" evidence="9">
    <location>
        <begin position="1228"/>
        <end position="1328"/>
    </location>
</feature>
<feature type="domain" description="Histidine kinase" evidence="10">
    <location>
        <begin position="810"/>
        <end position="1034"/>
    </location>
</feature>
<proteinExistence type="predicted"/>
<feature type="coiled-coil region" evidence="7">
    <location>
        <begin position="1185"/>
        <end position="1212"/>
    </location>
</feature>